<comment type="caution">
    <text evidence="2">The sequence shown here is derived from an EMBL/GenBank/DDBJ whole genome shotgun (WGS) entry which is preliminary data.</text>
</comment>
<feature type="transmembrane region" description="Helical" evidence="1">
    <location>
        <begin position="46"/>
        <end position="65"/>
    </location>
</feature>
<feature type="transmembrane region" description="Helical" evidence="1">
    <location>
        <begin position="107"/>
        <end position="124"/>
    </location>
</feature>
<evidence type="ECO:0000313" key="3">
    <source>
        <dbReference type="Proteomes" id="UP001501455"/>
    </source>
</evidence>
<keyword evidence="1" id="KW-1133">Transmembrane helix</keyword>
<dbReference type="PROSITE" id="PS51257">
    <property type="entry name" value="PROKAR_LIPOPROTEIN"/>
    <property type="match status" value="1"/>
</dbReference>
<gene>
    <name evidence="2" type="ORF">GCM10019016_103820</name>
</gene>
<sequence length="129" mass="13481">MRYTRHVTGALTVVAATAACHALMSAGYASVRDSRAADEHTMFTGAFEFLLTTAASWALMPLLLWAGMRMMGEAGNAVLVLVGGLVWAGLSGYYIDDIDRPGGHIPVLALAAYVLLGTGLAGIGPDRRG</sequence>
<keyword evidence="1" id="KW-0472">Membrane</keyword>
<dbReference type="EMBL" id="BAAAXF010000074">
    <property type="protein sequence ID" value="GAA3503272.1"/>
    <property type="molecule type" value="Genomic_DNA"/>
</dbReference>
<name>A0ABP6U6E4_9ACTN</name>
<accession>A0ABP6U6E4</accession>
<organism evidence="2 3">
    <name type="scientific">Streptomyces prasinosporus</name>
    <dbReference type="NCBI Taxonomy" id="68256"/>
    <lineage>
        <taxon>Bacteria</taxon>
        <taxon>Bacillati</taxon>
        <taxon>Actinomycetota</taxon>
        <taxon>Actinomycetes</taxon>
        <taxon>Kitasatosporales</taxon>
        <taxon>Streptomycetaceae</taxon>
        <taxon>Streptomyces</taxon>
        <taxon>Streptomyces albogriseolus group</taxon>
    </lineage>
</organism>
<proteinExistence type="predicted"/>
<feature type="transmembrane region" description="Helical" evidence="1">
    <location>
        <begin position="77"/>
        <end position="95"/>
    </location>
</feature>
<protein>
    <submittedName>
        <fullName evidence="2">Uncharacterized protein</fullName>
    </submittedName>
</protein>
<evidence type="ECO:0000313" key="2">
    <source>
        <dbReference type="EMBL" id="GAA3503272.1"/>
    </source>
</evidence>
<reference evidence="3" key="1">
    <citation type="journal article" date="2019" name="Int. J. Syst. Evol. Microbiol.">
        <title>The Global Catalogue of Microorganisms (GCM) 10K type strain sequencing project: providing services to taxonomists for standard genome sequencing and annotation.</title>
        <authorList>
            <consortium name="The Broad Institute Genomics Platform"/>
            <consortium name="The Broad Institute Genome Sequencing Center for Infectious Disease"/>
            <person name="Wu L."/>
            <person name="Ma J."/>
        </authorList>
    </citation>
    <scope>NUCLEOTIDE SEQUENCE [LARGE SCALE GENOMIC DNA]</scope>
    <source>
        <strain evidence="3">JCM 4816</strain>
    </source>
</reference>
<dbReference type="Proteomes" id="UP001501455">
    <property type="component" value="Unassembled WGS sequence"/>
</dbReference>
<evidence type="ECO:0000256" key="1">
    <source>
        <dbReference type="SAM" id="Phobius"/>
    </source>
</evidence>
<keyword evidence="3" id="KW-1185">Reference proteome</keyword>
<dbReference type="RefSeq" id="WP_345584020.1">
    <property type="nucleotide sequence ID" value="NZ_BAAAXF010000074.1"/>
</dbReference>
<keyword evidence="1" id="KW-0812">Transmembrane</keyword>